<organism evidence="8 9">
    <name type="scientific">Nicrophorus vespilloides</name>
    <name type="common">Boreal carrion beetle</name>
    <dbReference type="NCBI Taxonomy" id="110193"/>
    <lineage>
        <taxon>Eukaryota</taxon>
        <taxon>Metazoa</taxon>
        <taxon>Ecdysozoa</taxon>
        <taxon>Arthropoda</taxon>
        <taxon>Hexapoda</taxon>
        <taxon>Insecta</taxon>
        <taxon>Pterygota</taxon>
        <taxon>Neoptera</taxon>
        <taxon>Endopterygota</taxon>
        <taxon>Coleoptera</taxon>
        <taxon>Polyphaga</taxon>
        <taxon>Staphyliniformia</taxon>
        <taxon>Silphidae</taxon>
        <taxon>Nicrophorinae</taxon>
        <taxon>Nicrophorus</taxon>
    </lineage>
</organism>
<keyword evidence="5" id="KW-0206">Cytoskeleton</keyword>
<feature type="coiled-coil region" evidence="6">
    <location>
        <begin position="767"/>
        <end position="808"/>
    </location>
</feature>
<feature type="coiled-coil region" evidence="6">
    <location>
        <begin position="215"/>
        <end position="614"/>
    </location>
</feature>
<evidence type="ECO:0000256" key="1">
    <source>
        <dbReference type="ARBA" id="ARBA00004245"/>
    </source>
</evidence>
<name>A0ABM1MFD1_NICVS</name>
<evidence type="ECO:0000256" key="2">
    <source>
        <dbReference type="ARBA" id="ARBA00022490"/>
    </source>
</evidence>
<evidence type="ECO:0000256" key="5">
    <source>
        <dbReference type="ARBA" id="ARBA00023212"/>
    </source>
</evidence>
<keyword evidence="8" id="KW-1185">Reference proteome</keyword>
<evidence type="ECO:0000256" key="3">
    <source>
        <dbReference type="ARBA" id="ARBA00022701"/>
    </source>
</evidence>
<dbReference type="SUPFAM" id="SSF64593">
    <property type="entry name" value="Intermediate filament protein, coiled coil region"/>
    <property type="match status" value="1"/>
</dbReference>
<evidence type="ECO:0000313" key="9">
    <source>
        <dbReference type="RefSeq" id="XP_017773281.1"/>
    </source>
</evidence>
<evidence type="ECO:0000259" key="7">
    <source>
        <dbReference type="Pfam" id="PF16641"/>
    </source>
</evidence>
<reference evidence="9" key="1">
    <citation type="submission" date="2025-08" db="UniProtKB">
        <authorList>
            <consortium name="RefSeq"/>
        </authorList>
    </citation>
    <scope>IDENTIFICATION</scope>
    <source>
        <tissue evidence="9">Whole Larva</tissue>
    </source>
</reference>
<feature type="domain" description="CLIP1 zinc knuckle" evidence="7">
    <location>
        <begin position="896"/>
        <end position="913"/>
    </location>
</feature>
<dbReference type="Proteomes" id="UP000695000">
    <property type="component" value="Unplaced"/>
</dbReference>
<evidence type="ECO:0000256" key="6">
    <source>
        <dbReference type="SAM" id="Coils"/>
    </source>
</evidence>
<keyword evidence="4 6" id="KW-0175">Coiled coil</keyword>
<dbReference type="GeneID" id="108560308"/>
<feature type="coiled-coil region" evidence="6">
    <location>
        <begin position="657"/>
        <end position="698"/>
    </location>
</feature>
<feature type="coiled-coil region" evidence="6">
    <location>
        <begin position="17"/>
        <end position="115"/>
    </location>
</feature>
<sequence length="959" mass="109896">MANESNLTKISDLEFQLEEFKIRTEGLSSSLAELTEELTKRNEENASMRDLLEHANEKRTLLEGEESKSIELVQSLQIKLEESNELLKKQQGESLKELETLNTRLTRQLSEQEVATFKYNKDMEDAKIKYETDVGARDEEIKSLKQELGETGGSLEKVVKELELFKFETQANEASLRKELDRCRMEISGKVLEIETLSEGLKAKDEEVVGGEGKFRKLQEEFEKMKKASRDVEDELRAEIQTSKETLLLKDSELKQLLESKLGLEQSKDEIQSNNLRRLKETEDELKVVKANLEGKLGELERSIGRVKDLELDVSEKEKVKVDLEAKLKEFEGRFSQEMEASKSKIDELELSIGDYQRKLQQSESKVEEIVKLKLGLEEEIKKLYGSTGEDSARLEALNAQVREKEASLEKTRDDFNVKLQETQHCLQQKEIELQSVVEKSRKEMEIVDGKLKELQEKLRIGEAQVGGVNEEKVKLLADLQEVEKRLKDKDEQFEKVLGDLKTLESEKESIVRSGKGESEKLSSEIGNLQKAIEESQVKIKHFEGENVDLAVKLVQSTAELQEAKKAFEESTANLTELLKKEQEVSAKKDVQLLELTETQRKELDSLKRDFETELLESRNNLEKTLGADQSKLARIKELESQLDLTKNDVNSNLVTMETKQQEIVKLASDLQEATRLVDGLKREKDESLVAKQKAETEVANRMHVLTESAKQSTADLEVLKSERNSYVQILSALRLTERQRNELSATLGGGDRNDLLKMVTVEKDESLEWQKRLKEVTEALEKTTRQNAQAQNDISNLQNQLSNQQQQDQNRRIELPQQTDASIVTNNNTVSNNYKQLLQEKLFAESQVEFLNSIIVDMQKKNEEQKARLEILELGYSPADADELKILEVKKIPPRMYCDICEVFDRHETDDCPQQGNDELPSFSKPHKLRETGPSRPFCEICEVFGHMTEDCQEDQTF</sequence>
<evidence type="ECO:0000313" key="8">
    <source>
        <dbReference type="Proteomes" id="UP000695000"/>
    </source>
</evidence>
<dbReference type="RefSeq" id="XP_017773281.1">
    <property type="nucleotide sequence ID" value="XM_017917792.1"/>
</dbReference>
<keyword evidence="2" id="KW-0963">Cytoplasm</keyword>
<keyword evidence="3" id="KW-0493">Microtubule</keyword>
<gene>
    <name evidence="9" type="primary">LOC108560308</name>
</gene>
<dbReference type="InterPro" id="IPR032108">
    <property type="entry name" value="CLIP1_ZNF"/>
</dbReference>
<feature type="domain" description="CLIP1 zinc knuckle" evidence="7">
    <location>
        <begin position="937"/>
        <end position="953"/>
    </location>
</feature>
<accession>A0ABM1MFD1</accession>
<comment type="subcellular location">
    <subcellularLocation>
        <location evidence="1">Cytoplasm</location>
        <location evidence="1">Cytoskeleton</location>
    </subcellularLocation>
</comment>
<evidence type="ECO:0000256" key="4">
    <source>
        <dbReference type="ARBA" id="ARBA00023054"/>
    </source>
</evidence>
<protein>
    <submittedName>
        <fullName evidence="9">CAP-Gly domain-containing linker protein 1 isoform X1</fullName>
    </submittedName>
</protein>
<dbReference type="Gene3D" id="1.10.287.1490">
    <property type="match status" value="2"/>
</dbReference>
<proteinExistence type="predicted"/>
<dbReference type="Pfam" id="PF16641">
    <property type="entry name" value="CLIP1_ZNF"/>
    <property type="match status" value="2"/>
</dbReference>
<feature type="coiled-coil region" evidence="6">
    <location>
        <begin position="849"/>
        <end position="876"/>
    </location>
</feature>